<dbReference type="SUPFAM" id="SSF50249">
    <property type="entry name" value="Nucleic acid-binding proteins"/>
    <property type="match status" value="3"/>
</dbReference>
<feature type="compositionally biased region" description="Basic and acidic residues" evidence="4">
    <location>
        <begin position="273"/>
        <end position="285"/>
    </location>
</feature>
<evidence type="ECO:0000256" key="4">
    <source>
        <dbReference type="SAM" id="MobiDB-lite"/>
    </source>
</evidence>
<dbReference type="GO" id="GO:0003729">
    <property type="term" value="F:mRNA binding"/>
    <property type="evidence" value="ECO:0007669"/>
    <property type="project" value="TreeGrafter"/>
</dbReference>
<feature type="domain" description="S1 motif" evidence="5">
    <location>
        <begin position="22"/>
        <end position="90"/>
    </location>
</feature>
<gene>
    <name evidence="6" type="ORF">H9968_01880</name>
</gene>
<dbReference type="PANTHER" id="PTHR10724:SF7">
    <property type="entry name" value="SMALL RIBOSOMAL SUBUNIT PROTEIN BS1C"/>
    <property type="match status" value="1"/>
</dbReference>
<evidence type="ECO:0000313" key="6">
    <source>
        <dbReference type="EMBL" id="HIZ38663.1"/>
    </source>
</evidence>
<feature type="domain" description="S1 motif" evidence="5">
    <location>
        <begin position="195"/>
        <end position="262"/>
    </location>
</feature>
<keyword evidence="3" id="KW-0687">Ribonucleoprotein</keyword>
<keyword evidence="2" id="KW-0689">Ribosomal protein</keyword>
<dbReference type="GO" id="GO:0006412">
    <property type="term" value="P:translation"/>
    <property type="evidence" value="ECO:0007669"/>
    <property type="project" value="TreeGrafter"/>
</dbReference>
<evidence type="ECO:0000313" key="7">
    <source>
        <dbReference type="Proteomes" id="UP000824049"/>
    </source>
</evidence>
<dbReference type="CDD" id="cd05692">
    <property type="entry name" value="S1_RPS1_repeat_hs4"/>
    <property type="match status" value="1"/>
</dbReference>
<sequence>MSETMADFEKELEASFRKLNEGDVVEGVITGVDENAVYLDINYHAQGVVKKEDYSDDPSFSLQSVPVGDTVKAVVLSDDDGEGNVSLSVKEASKAMAWETVKKYMEEGTVLSLKIGGIVNKGVIVYVEGLRGFIPASHLEIGYVEDTNPYLGKTVDAKVITADEEKNRLVLSVKEVLYDRRREEKERKINAVVPGSVLSGKVESLMPYGAFVDLGDGLSGLVHISQIANKRIESPGEVLKAGQEVKVKVLKVENGKISLSIKAAQDEEPQDAPEEKPSVSYKDEGSASTGLGALLAGIKLDN</sequence>
<dbReference type="Proteomes" id="UP000824049">
    <property type="component" value="Unassembled WGS sequence"/>
</dbReference>
<evidence type="ECO:0000256" key="2">
    <source>
        <dbReference type="ARBA" id="ARBA00022980"/>
    </source>
</evidence>
<comment type="caution">
    <text evidence="6">The sequence shown here is derived from an EMBL/GenBank/DDBJ whole genome shotgun (WGS) entry which is preliminary data.</text>
</comment>
<dbReference type="EMBL" id="DXBR01000021">
    <property type="protein sequence ID" value="HIZ38663.1"/>
    <property type="molecule type" value="Genomic_DNA"/>
</dbReference>
<dbReference type="PANTHER" id="PTHR10724">
    <property type="entry name" value="30S RIBOSOMAL PROTEIN S1"/>
    <property type="match status" value="1"/>
</dbReference>
<reference evidence="6" key="2">
    <citation type="submission" date="2021-04" db="EMBL/GenBank/DDBJ databases">
        <authorList>
            <person name="Gilroy R."/>
        </authorList>
    </citation>
    <scope>NUCLEOTIDE SEQUENCE</scope>
    <source>
        <strain evidence="6">CHK179-28034</strain>
    </source>
</reference>
<dbReference type="InterPro" id="IPR050437">
    <property type="entry name" value="Ribos_protein_bS1-like"/>
</dbReference>
<organism evidence="6 7">
    <name type="scientific">Candidatus Anaerobutyricum stercoris</name>
    <dbReference type="NCBI Taxonomy" id="2838457"/>
    <lineage>
        <taxon>Bacteria</taxon>
        <taxon>Bacillati</taxon>
        <taxon>Bacillota</taxon>
        <taxon>Clostridia</taxon>
        <taxon>Lachnospirales</taxon>
        <taxon>Lachnospiraceae</taxon>
        <taxon>Anaerobutyricum</taxon>
    </lineage>
</organism>
<dbReference type="CDD" id="cd04465">
    <property type="entry name" value="S1_RPS1_repeat_ec2_hs2"/>
    <property type="match status" value="1"/>
</dbReference>
<dbReference type="Pfam" id="PF00575">
    <property type="entry name" value="S1"/>
    <property type="match status" value="3"/>
</dbReference>
<dbReference type="InterPro" id="IPR003029">
    <property type="entry name" value="S1_domain"/>
</dbReference>
<dbReference type="GO" id="GO:0003735">
    <property type="term" value="F:structural constituent of ribosome"/>
    <property type="evidence" value="ECO:0007669"/>
    <property type="project" value="TreeGrafter"/>
</dbReference>
<dbReference type="SMART" id="SM00316">
    <property type="entry name" value="S1"/>
    <property type="match status" value="3"/>
</dbReference>
<feature type="domain" description="S1 motif" evidence="5">
    <location>
        <begin position="108"/>
        <end position="174"/>
    </location>
</feature>
<dbReference type="InterPro" id="IPR012340">
    <property type="entry name" value="NA-bd_OB-fold"/>
</dbReference>
<dbReference type="PROSITE" id="PS50126">
    <property type="entry name" value="S1"/>
    <property type="match status" value="3"/>
</dbReference>
<dbReference type="CDD" id="cd05687">
    <property type="entry name" value="S1_RPS1_repeat_ec1_hs1"/>
    <property type="match status" value="1"/>
</dbReference>
<name>A0A9D2J6R2_9FIRM</name>
<dbReference type="InterPro" id="IPR035104">
    <property type="entry name" value="Ribosomal_protein_S1-like"/>
</dbReference>
<evidence type="ECO:0000256" key="3">
    <source>
        <dbReference type="ARBA" id="ARBA00023274"/>
    </source>
</evidence>
<dbReference type="Gene3D" id="2.40.50.140">
    <property type="entry name" value="Nucleic acid-binding proteins"/>
    <property type="match status" value="3"/>
</dbReference>
<dbReference type="PRINTS" id="PR00681">
    <property type="entry name" value="RIBOSOMALS1"/>
</dbReference>
<reference evidence="6" key="1">
    <citation type="journal article" date="2021" name="PeerJ">
        <title>Extensive microbial diversity within the chicken gut microbiome revealed by metagenomics and culture.</title>
        <authorList>
            <person name="Gilroy R."/>
            <person name="Ravi A."/>
            <person name="Getino M."/>
            <person name="Pursley I."/>
            <person name="Horton D.L."/>
            <person name="Alikhan N.F."/>
            <person name="Baker D."/>
            <person name="Gharbi K."/>
            <person name="Hall N."/>
            <person name="Watson M."/>
            <person name="Adriaenssens E.M."/>
            <person name="Foster-Nyarko E."/>
            <person name="Jarju S."/>
            <person name="Secka A."/>
            <person name="Antonio M."/>
            <person name="Oren A."/>
            <person name="Chaudhuri R.R."/>
            <person name="La Ragione R."/>
            <person name="Hildebrand F."/>
            <person name="Pallen M.J."/>
        </authorList>
    </citation>
    <scope>NUCLEOTIDE SEQUENCE</scope>
    <source>
        <strain evidence="6">CHK179-28034</strain>
    </source>
</reference>
<accession>A0A9D2J6R2</accession>
<protein>
    <submittedName>
        <fullName evidence="6">S1 RNA-binding domain-containing protein</fullName>
    </submittedName>
</protein>
<feature type="region of interest" description="Disordered" evidence="4">
    <location>
        <begin position="262"/>
        <end position="287"/>
    </location>
</feature>
<evidence type="ECO:0000256" key="1">
    <source>
        <dbReference type="ARBA" id="ARBA00006767"/>
    </source>
</evidence>
<dbReference type="FunFam" id="2.40.50.140:FF:000051">
    <property type="entry name" value="RNA-binding transcriptional accessory protein"/>
    <property type="match status" value="1"/>
</dbReference>
<proteinExistence type="inferred from homology"/>
<evidence type="ECO:0000259" key="5">
    <source>
        <dbReference type="PROSITE" id="PS50126"/>
    </source>
</evidence>
<comment type="similarity">
    <text evidence="1">Belongs to the bacterial ribosomal protein bS1 family.</text>
</comment>
<dbReference type="AlphaFoldDB" id="A0A9D2J6R2"/>
<dbReference type="GO" id="GO:0005737">
    <property type="term" value="C:cytoplasm"/>
    <property type="evidence" value="ECO:0007669"/>
    <property type="project" value="UniProtKB-ARBA"/>
</dbReference>